<dbReference type="EMBL" id="FNAP01000006">
    <property type="protein sequence ID" value="SDE41471.1"/>
    <property type="molecule type" value="Genomic_DNA"/>
</dbReference>
<dbReference type="InterPro" id="IPR005546">
    <property type="entry name" value="Autotransporte_beta"/>
</dbReference>
<feature type="domain" description="Autotransporter" evidence="3">
    <location>
        <begin position="112"/>
        <end position="367"/>
    </location>
</feature>
<dbReference type="PROSITE" id="PS51208">
    <property type="entry name" value="AUTOTRANSPORTER"/>
    <property type="match status" value="1"/>
</dbReference>
<name>A0A1G7CQG9_9PROT</name>
<evidence type="ECO:0000313" key="4">
    <source>
        <dbReference type="EMBL" id="SDE41471.1"/>
    </source>
</evidence>
<feature type="signal peptide" evidence="2">
    <location>
        <begin position="1"/>
        <end position="24"/>
    </location>
</feature>
<keyword evidence="2" id="KW-0732">Signal</keyword>
<reference evidence="4 5" key="1">
    <citation type="submission" date="2016-10" db="EMBL/GenBank/DDBJ databases">
        <authorList>
            <person name="de Groot N.N."/>
        </authorList>
    </citation>
    <scope>NUCLEOTIDE SEQUENCE [LARGE SCALE GENOMIC DNA]</scope>
    <source>
        <strain evidence="4 5">ATCC 700224</strain>
    </source>
</reference>
<dbReference type="RefSeq" id="WP_092785743.1">
    <property type="nucleotide sequence ID" value="NZ_FNAP01000006.1"/>
</dbReference>
<protein>
    <recommendedName>
        <fullName evidence="3">Autotransporter domain-containing protein</fullName>
    </recommendedName>
</protein>
<evidence type="ECO:0000256" key="2">
    <source>
        <dbReference type="SAM" id="SignalP"/>
    </source>
</evidence>
<proteinExistence type="predicted"/>
<dbReference type="InterPro" id="IPR036709">
    <property type="entry name" value="Autotransporte_beta_dom_sf"/>
</dbReference>
<organism evidence="4 5">
    <name type="scientific">Rhodospira trueperi</name>
    <dbReference type="NCBI Taxonomy" id="69960"/>
    <lineage>
        <taxon>Bacteria</taxon>
        <taxon>Pseudomonadati</taxon>
        <taxon>Pseudomonadota</taxon>
        <taxon>Alphaproteobacteria</taxon>
        <taxon>Rhodospirillales</taxon>
        <taxon>Rhodospirillaceae</taxon>
        <taxon>Rhodospira</taxon>
    </lineage>
</organism>
<feature type="compositionally biased region" description="Basic and acidic residues" evidence="1">
    <location>
        <begin position="34"/>
        <end position="43"/>
    </location>
</feature>
<accession>A0A1G7CQG9</accession>
<dbReference type="SUPFAM" id="SSF103515">
    <property type="entry name" value="Autotransporter"/>
    <property type="match status" value="1"/>
</dbReference>
<dbReference type="OrthoDB" id="7353324at2"/>
<dbReference type="Proteomes" id="UP000199412">
    <property type="component" value="Unassembled WGS sequence"/>
</dbReference>
<dbReference type="Pfam" id="PF03797">
    <property type="entry name" value="Autotransporter"/>
    <property type="match status" value="1"/>
</dbReference>
<evidence type="ECO:0000259" key="3">
    <source>
        <dbReference type="PROSITE" id="PS51208"/>
    </source>
</evidence>
<feature type="chain" id="PRO_5011746777" description="Autotransporter domain-containing protein" evidence="2">
    <location>
        <begin position="25"/>
        <end position="367"/>
    </location>
</feature>
<dbReference type="SMART" id="SM00869">
    <property type="entry name" value="Autotransporter"/>
    <property type="match status" value="1"/>
</dbReference>
<dbReference type="AlphaFoldDB" id="A0A1G7CQG9"/>
<evidence type="ECO:0000256" key="1">
    <source>
        <dbReference type="SAM" id="MobiDB-lite"/>
    </source>
</evidence>
<evidence type="ECO:0000313" key="5">
    <source>
        <dbReference type="Proteomes" id="UP000199412"/>
    </source>
</evidence>
<feature type="region of interest" description="Disordered" evidence="1">
    <location>
        <begin position="34"/>
        <end position="61"/>
    </location>
</feature>
<dbReference type="Gene3D" id="2.40.128.130">
    <property type="entry name" value="Autotransporter beta-domain"/>
    <property type="match status" value="1"/>
</dbReference>
<sequence length="367" mass="39525">MNRQTLHRVLLGTVSMAVALGAFGTTEAWSQSSESHHYSENSEHYVSPTDQEKATESSAMSSNRISGRYIVRTVGARAVTLSSAGGAPETTRLRANGDGEIRGLSGGDGGDWTTGKLAIWSAATGDLFYDEKPAIDLSGLQYAATLGADYRFFDAFLAGVAVGYERLDVTFHGNGDFQRDADYFVTTLYGAYQFTDNWSVNILGSYGLGLNDIIPAGANSGQGNGHHSHRFITSGNVAYSNVYDRITAYGSGGISYAHEGFDAYYDSVGAKVSPDAVELGQLYTEGDVGYIFQMSDENNDIIEPYVSARLEYDFISNGMNDRFGAVLGGGLRAFVNDNLSLEMFGNTEVARSDEATTSFGMNARLQF</sequence>
<keyword evidence="5" id="KW-1185">Reference proteome</keyword>
<gene>
    <name evidence="4" type="ORF">SAMN05421720_106174</name>
</gene>